<dbReference type="Gene3D" id="2.70.98.10">
    <property type="match status" value="1"/>
</dbReference>
<dbReference type="GO" id="GO:0047938">
    <property type="term" value="F:glucose-6-phosphate 1-epimerase activity"/>
    <property type="evidence" value="ECO:0007669"/>
    <property type="project" value="TreeGrafter"/>
</dbReference>
<comment type="caution">
    <text evidence="1">The sequence shown here is derived from an EMBL/GenBank/DDBJ whole genome shotgun (WGS) entry which is preliminary data.</text>
</comment>
<name>A0AAN8WCJ6_9MAGN</name>
<dbReference type="PANTHER" id="PTHR11122">
    <property type="entry name" value="APOSPORY-ASSOCIATED PROTEIN C-RELATED"/>
    <property type="match status" value="1"/>
</dbReference>
<evidence type="ECO:0000313" key="2">
    <source>
        <dbReference type="Proteomes" id="UP001370490"/>
    </source>
</evidence>
<gene>
    <name evidence="1" type="ORF">RJ641_026548</name>
</gene>
<dbReference type="AlphaFoldDB" id="A0AAN8WCJ6"/>
<keyword evidence="2" id="KW-1185">Reference proteome</keyword>
<sequence length="193" mass="21689">MIQIKYIFTLQPDFLSSELAIENLQMSLSLWLIGSVMSHLRVSSPDATYALGLEGSDFFTWPPLLAEFVIIPPDFEERRSSCSRISSASLLSGWGSKNGIEASETVSSKKRSGKMVGEETNNCKQLSYRLSRIYTSAHRRFDEPYIYSPGAEHEYYGKYSYLCIGQSAMLEPIVVVGPQEMWKGGQQLHNANL</sequence>
<organism evidence="1 2">
    <name type="scientific">Dillenia turbinata</name>
    <dbReference type="NCBI Taxonomy" id="194707"/>
    <lineage>
        <taxon>Eukaryota</taxon>
        <taxon>Viridiplantae</taxon>
        <taxon>Streptophyta</taxon>
        <taxon>Embryophyta</taxon>
        <taxon>Tracheophyta</taxon>
        <taxon>Spermatophyta</taxon>
        <taxon>Magnoliopsida</taxon>
        <taxon>eudicotyledons</taxon>
        <taxon>Gunneridae</taxon>
        <taxon>Pentapetalae</taxon>
        <taxon>Dilleniales</taxon>
        <taxon>Dilleniaceae</taxon>
        <taxon>Dillenia</taxon>
    </lineage>
</organism>
<dbReference type="GO" id="GO:0030246">
    <property type="term" value="F:carbohydrate binding"/>
    <property type="evidence" value="ECO:0007669"/>
    <property type="project" value="InterPro"/>
</dbReference>
<dbReference type="EMBL" id="JBAMMX010000003">
    <property type="protein sequence ID" value="KAK6945446.1"/>
    <property type="molecule type" value="Genomic_DNA"/>
</dbReference>
<dbReference type="Proteomes" id="UP001370490">
    <property type="component" value="Unassembled WGS sequence"/>
</dbReference>
<evidence type="ECO:0000313" key="1">
    <source>
        <dbReference type="EMBL" id="KAK6945446.1"/>
    </source>
</evidence>
<proteinExistence type="predicted"/>
<accession>A0AAN8WCJ6</accession>
<dbReference type="PANTHER" id="PTHR11122:SF15">
    <property type="entry name" value="PROTEIN NDH-DEPENDENT CYCLIC ELECTRON FLOW 5"/>
    <property type="match status" value="1"/>
</dbReference>
<protein>
    <submittedName>
        <fullName evidence="1">Uncharacterized protein</fullName>
    </submittedName>
</protein>
<reference evidence="1 2" key="1">
    <citation type="submission" date="2023-12" db="EMBL/GenBank/DDBJ databases">
        <title>A high-quality genome assembly for Dillenia turbinata (Dilleniales).</title>
        <authorList>
            <person name="Chanderbali A."/>
        </authorList>
    </citation>
    <scope>NUCLEOTIDE SEQUENCE [LARGE SCALE GENOMIC DNA]</scope>
    <source>
        <strain evidence="1">LSX21</strain>
        <tissue evidence="1">Leaf</tissue>
    </source>
</reference>
<dbReference type="InterPro" id="IPR014718">
    <property type="entry name" value="GH-type_carb-bd"/>
</dbReference>
<dbReference type="GO" id="GO:0005737">
    <property type="term" value="C:cytoplasm"/>
    <property type="evidence" value="ECO:0007669"/>
    <property type="project" value="TreeGrafter"/>
</dbReference>